<proteinExistence type="predicted"/>
<keyword evidence="1" id="KW-0812">Transmembrane</keyword>
<dbReference type="Gene3D" id="3.90.550.10">
    <property type="entry name" value="Spore Coat Polysaccharide Biosynthesis Protein SpsA, Chain A"/>
    <property type="match status" value="1"/>
</dbReference>
<dbReference type="Proteomes" id="UP000466514">
    <property type="component" value="Chromosome"/>
</dbReference>
<dbReference type="InterPro" id="IPR001173">
    <property type="entry name" value="Glyco_trans_2-like"/>
</dbReference>
<dbReference type="EMBL" id="AP022574">
    <property type="protein sequence ID" value="BBX71921.1"/>
    <property type="molecule type" value="Genomic_DNA"/>
</dbReference>
<reference evidence="3 4" key="1">
    <citation type="journal article" date="2019" name="Emerg. Microbes Infect.">
        <title>Comprehensive subspecies identification of 175 nontuberculous mycobacteria species based on 7547 genomic profiles.</title>
        <authorList>
            <person name="Matsumoto Y."/>
            <person name="Kinjo T."/>
            <person name="Motooka D."/>
            <person name="Nabeya D."/>
            <person name="Jung N."/>
            <person name="Uechi K."/>
            <person name="Horii T."/>
            <person name="Iida T."/>
            <person name="Fujita J."/>
            <person name="Nakamura S."/>
        </authorList>
    </citation>
    <scope>NUCLEOTIDE SEQUENCE [LARGE SCALE GENOMIC DNA]</scope>
    <source>
        <strain evidence="3 4">JCM 13323</strain>
    </source>
</reference>
<protein>
    <submittedName>
        <fullName evidence="3">Mycofactocin system glycosyltransferase</fullName>
    </submittedName>
</protein>
<feature type="transmembrane region" description="Helical" evidence="1">
    <location>
        <begin position="322"/>
        <end position="345"/>
    </location>
</feature>
<keyword evidence="4" id="KW-1185">Reference proteome</keyword>
<dbReference type="RefSeq" id="WP_163727102.1">
    <property type="nucleotide sequence ID" value="NZ_AP022574.1"/>
</dbReference>
<dbReference type="InterPro" id="IPR023981">
    <property type="entry name" value="MftF"/>
</dbReference>
<dbReference type="GO" id="GO:0016740">
    <property type="term" value="F:transferase activity"/>
    <property type="evidence" value="ECO:0007669"/>
    <property type="project" value="UniProtKB-KW"/>
</dbReference>
<feature type="domain" description="Glycosyltransferase 2-like" evidence="2">
    <location>
        <begin position="85"/>
        <end position="242"/>
    </location>
</feature>
<keyword evidence="1" id="KW-0472">Membrane</keyword>
<evidence type="ECO:0000313" key="4">
    <source>
        <dbReference type="Proteomes" id="UP000466514"/>
    </source>
</evidence>
<dbReference type="KEGG" id="mpsc:MPSYJ_53820"/>
<keyword evidence="3" id="KW-0808">Transferase</keyword>
<dbReference type="Pfam" id="PF00535">
    <property type="entry name" value="Glycos_transf_2"/>
    <property type="match status" value="1"/>
</dbReference>
<sequence length="471" mass="50595">MNGPRLPDGFAVQVDRRVRVLGEGAALLGGSPTRLLRLAPAAQTMLTGGRLEVHDAVSAQLARTLLDATVAHPRPLTGPSHRDVTVVIPVRDNPTGLTRLLTALRGLQVVIVDDGSATPVSDTDFDGVHCDLRILRLDRSKGPAAARNAGLAACNTDFVAFLDSDVVPRRGWLEALLGHFCDPAVALVAPRIVALHPSDSVVARYEAVRSSLDLGLREAPVVPFGTVSYVPSAAIICRRRVLIELGGFDETLTSGEDVDLCWRLNEAGARLRYEPIAMVAHDHRTELRKWFARKSFYGGSAAPLSIRHPGKTAPLVISGWTLVVWMLVALGSCFGYVASAAVAAITGRRIAKSLSSVQTEPLEVAVVAAQGLWSAALQLASAICRHYWPVALVAAVLSRRCRQVVLVAAVLDGVFDWATRSHGSADDDTKRVGVFTYLLLKRLDDIAYGLGLWTGVVRERHAGALKPQIRT</sequence>
<dbReference type="NCBIfam" id="TIGR03965">
    <property type="entry name" value="mycofact_glyco"/>
    <property type="match status" value="1"/>
</dbReference>
<dbReference type="SUPFAM" id="SSF53448">
    <property type="entry name" value="Nucleotide-diphospho-sugar transferases"/>
    <property type="match status" value="1"/>
</dbReference>
<name>A0A7I7MHW9_9MYCO</name>
<evidence type="ECO:0000256" key="1">
    <source>
        <dbReference type="SAM" id="Phobius"/>
    </source>
</evidence>
<keyword evidence="1" id="KW-1133">Transmembrane helix</keyword>
<evidence type="ECO:0000259" key="2">
    <source>
        <dbReference type="Pfam" id="PF00535"/>
    </source>
</evidence>
<accession>A0A7I7MHW9</accession>
<gene>
    <name evidence="3" type="ORF">MPSYJ_53820</name>
</gene>
<dbReference type="InterPro" id="IPR029044">
    <property type="entry name" value="Nucleotide-diphossugar_trans"/>
</dbReference>
<dbReference type="AlphaFoldDB" id="A0A7I7MHW9"/>
<dbReference type="PANTHER" id="PTHR43646:SF6">
    <property type="entry name" value="PRE-MYCOFACTOCIN GLYCOSYLTRANSFERASE"/>
    <property type="match status" value="1"/>
</dbReference>
<organism evidence="3 4">
    <name type="scientific">Mycolicibacterium psychrotolerans</name>
    <dbReference type="NCBI Taxonomy" id="216929"/>
    <lineage>
        <taxon>Bacteria</taxon>
        <taxon>Bacillati</taxon>
        <taxon>Actinomycetota</taxon>
        <taxon>Actinomycetes</taxon>
        <taxon>Mycobacteriales</taxon>
        <taxon>Mycobacteriaceae</taxon>
        <taxon>Mycolicibacterium</taxon>
    </lineage>
</organism>
<dbReference type="PANTHER" id="PTHR43646">
    <property type="entry name" value="GLYCOSYLTRANSFERASE"/>
    <property type="match status" value="1"/>
</dbReference>
<evidence type="ECO:0000313" key="3">
    <source>
        <dbReference type="EMBL" id="BBX71921.1"/>
    </source>
</evidence>